<gene>
    <name evidence="5" type="ORF">GH811_15020</name>
</gene>
<dbReference type="InterPro" id="IPR014001">
    <property type="entry name" value="Helicase_ATP-bd"/>
</dbReference>
<dbReference type="PROSITE" id="PS51194">
    <property type="entry name" value="HELICASE_CTER"/>
    <property type="match status" value="1"/>
</dbReference>
<dbReference type="InterPro" id="IPR011545">
    <property type="entry name" value="DEAD/DEAH_box_helicase_dom"/>
</dbReference>
<name>A0ABR6Z088_9FIRM</name>
<dbReference type="SUPFAM" id="SSF52540">
    <property type="entry name" value="P-loop containing nucleoside triphosphate hydrolases"/>
    <property type="match status" value="1"/>
</dbReference>
<dbReference type="InterPro" id="IPR027417">
    <property type="entry name" value="P-loop_NTPase"/>
</dbReference>
<feature type="domain" description="Helicase C-terminal" evidence="4">
    <location>
        <begin position="542"/>
        <end position="691"/>
    </location>
</feature>
<proteinExistence type="predicted"/>
<evidence type="ECO:0000256" key="2">
    <source>
        <dbReference type="ARBA" id="ARBA00022840"/>
    </source>
</evidence>
<dbReference type="Proteomes" id="UP000622405">
    <property type="component" value="Unassembled WGS sequence"/>
</dbReference>
<dbReference type="CDD" id="cd17920">
    <property type="entry name" value="DEXHc_RecQ"/>
    <property type="match status" value="1"/>
</dbReference>
<protein>
    <submittedName>
        <fullName evidence="5">DEAD/DEAH box helicase</fullName>
    </submittedName>
</protein>
<evidence type="ECO:0000259" key="4">
    <source>
        <dbReference type="PROSITE" id="PS51194"/>
    </source>
</evidence>
<accession>A0ABR6Z088</accession>
<evidence type="ECO:0000313" key="5">
    <source>
        <dbReference type="EMBL" id="MBC3900926.1"/>
    </source>
</evidence>
<dbReference type="EMBL" id="WJBE01000018">
    <property type="protein sequence ID" value="MBC3900926.1"/>
    <property type="molecule type" value="Genomic_DNA"/>
</dbReference>
<dbReference type="SMART" id="SM00487">
    <property type="entry name" value="DEXDc"/>
    <property type="match status" value="1"/>
</dbReference>
<dbReference type="PANTHER" id="PTHR13710">
    <property type="entry name" value="DNA HELICASE RECQ FAMILY MEMBER"/>
    <property type="match status" value="1"/>
</dbReference>
<dbReference type="InterPro" id="IPR001650">
    <property type="entry name" value="Helicase_C-like"/>
</dbReference>
<dbReference type="PROSITE" id="PS51192">
    <property type="entry name" value="HELICASE_ATP_BIND_1"/>
    <property type="match status" value="1"/>
</dbReference>
<keyword evidence="5" id="KW-0378">Hydrolase</keyword>
<dbReference type="PANTHER" id="PTHR13710:SF150">
    <property type="entry name" value="ATP-DEPENDENT DNA HELICASE RECQ"/>
    <property type="match status" value="1"/>
</dbReference>
<feature type="domain" description="Helicase ATP-binding" evidence="3">
    <location>
        <begin position="316"/>
        <end position="501"/>
    </location>
</feature>
<keyword evidence="6" id="KW-1185">Reference proteome</keyword>
<dbReference type="Pfam" id="PF00270">
    <property type="entry name" value="DEAD"/>
    <property type="match status" value="1"/>
</dbReference>
<keyword evidence="2" id="KW-0067">ATP-binding</keyword>
<dbReference type="Gene3D" id="3.40.50.300">
    <property type="entry name" value="P-loop containing nucleotide triphosphate hydrolases"/>
    <property type="match status" value="2"/>
</dbReference>
<evidence type="ECO:0000256" key="1">
    <source>
        <dbReference type="ARBA" id="ARBA00022741"/>
    </source>
</evidence>
<keyword evidence="5" id="KW-0347">Helicase</keyword>
<dbReference type="SMART" id="SM00490">
    <property type="entry name" value="HELICc"/>
    <property type="match status" value="1"/>
</dbReference>
<comment type="caution">
    <text evidence="5">The sequence shown here is derived from an EMBL/GenBank/DDBJ whole genome shotgun (WGS) entry which is preliminary data.</text>
</comment>
<organism evidence="5 6">
    <name type="scientific">Acetobacterium malicum</name>
    <dbReference type="NCBI Taxonomy" id="52692"/>
    <lineage>
        <taxon>Bacteria</taxon>
        <taxon>Bacillati</taxon>
        <taxon>Bacillota</taxon>
        <taxon>Clostridia</taxon>
        <taxon>Eubacteriales</taxon>
        <taxon>Eubacteriaceae</taxon>
        <taxon>Acetobacterium</taxon>
    </lineage>
</organism>
<evidence type="ECO:0000259" key="3">
    <source>
        <dbReference type="PROSITE" id="PS51192"/>
    </source>
</evidence>
<reference evidence="5 6" key="1">
    <citation type="journal article" date="2020" name="mSystems">
        <title>Defining Genomic and Predicted Metabolic Features of the Acetobacterium Genus.</title>
        <authorList>
            <person name="Ross D.E."/>
            <person name="Marshall C.W."/>
            <person name="Gulliver D."/>
            <person name="May H.D."/>
            <person name="Norman R.S."/>
        </authorList>
    </citation>
    <scope>NUCLEOTIDE SEQUENCE [LARGE SCALE GENOMIC DNA]</scope>
    <source>
        <strain evidence="5 6">DSM 4132</strain>
    </source>
</reference>
<keyword evidence="1" id="KW-0547">Nucleotide-binding</keyword>
<dbReference type="GO" id="GO:0004386">
    <property type="term" value="F:helicase activity"/>
    <property type="evidence" value="ECO:0007669"/>
    <property type="project" value="UniProtKB-KW"/>
</dbReference>
<evidence type="ECO:0000313" key="6">
    <source>
        <dbReference type="Proteomes" id="UP000622405"/>
    </source>
</evidence>
<dbReference type="Pfam" id="PF00271">
    <property type="entry name" value="Helicase_C"/>
    <property type="match status" value="1"/>
</dbReference>
<sequence>MTVIKKEVMVFNDLITGFLQREKIGTEDNVMLFFQGFSAPCFEALKESKIKHFSDLADCTQLFNQQVTGKDLLGHFISSSRLCWGYYEELIALAEILNNFSVYNGKIMVVKNNLFSDYYPIRFAGVKAEIINCFESELIKNLDEPILNYYADCKSVDGELFFSYINKHFEIDAGIKIGEVNFYDLQDSNRKKKPEIKSKMNITRDQLPIYANQIQLGQLSDILIQIIGDEKNFTRELDAVKVLAGYYNVLLTVEKETNFDNQGEKYLPLLKRFWGDNACFYDQIFYKDPAISRETYEISQGALIADIILQSETASKNESAEYSDIIVTAPTGAGKSLLFQIPGIQLHQQNHALTIVICPLVALMADQVKEMEERGINYATYINSSITFEERQKRLNGIKTGQYSIVYLSPELLLAYDIQSLVGERRIGLMVIDEAHLVTSWGRDFRVDYWFLGDYIEKLRRGCTSSCGSSSMRFPVLCLTATAVFGGKDDVIGDLQNSLRLHCYTEHLYIGYVRRNNIRFKIRHPRRLQSDKEEKLELTTKSVCQFVKNKEKSIVYYPFVTQIEDTNNQLKSNHQEIHSQVEKYYGGMRSEDKTAAYNQFRENESLVMMATKAFGMGVNIPDVKNVYHYAPTGTLADYVQEIGRAARKLDEGYAITDYLYTDMKYARTLWGLSGLRHYQIREIIKKLYSLYQGNGCKRNLLFSPDTFSYLFDTQSVDLKVKSGLMLLSSDLLEKYHFKVITVRPKNLFTTQYIIVPQEIENAFLGAFGEYCKKMTDDKPRVILAHGRNEEVLVTKNGNVYEIQLGDLWENKFENYTFAQFKYEFFSGKLFSFGESHVAPNMKLVITYESGYDNVCQKFQKLAKALQITFNRIYSKFNNRHFLLKDFTEIFTQQYGIKVKKEYLTMLLDVFCYERTDLFEIPVEQWKFIERPKTDNDEKPYCIRTQKHGFIENSLKRYIKEAAPNNSNDKFITYLSIPKKDQKYSSYQLVAYLLELFDMGSFELIGGRNPQIFVRINDPLKLKRIVESEERYSNTILRQIEERHKRAIIIMNKFMEADLDDETRWSIIEDYFLGLDENIETKLGIAESTVKKFSEKGSAKKRKEALKQSFQSV</sequence>